<dbReference type="Gramene" id="Solyc03g117830.1.1">
    <property type="protein sequence ID" value="Solyc03g117830.1.1.1"/>
    <property type="gene ID" value="Solyc03g117830.1"/>
</dbReference>
<dbReference type="EnsemblPlants" id="Solyc03g117830.1.1">
    <property type="protein sequence ID" value="Solyc03g117830.1.1.1"/>
    <property type="gene ID" value="Solyc03g117830.1"/>
</dbReference>
<evidence type="ECO:0000313" key="2">
    <source>
        <dbReference type="Proteomes" id="UP000004994"/>
    </source>
</evidence>
<dbReference type="AlphaFoldDB" id="A0A3Q7FTG6"/>
<protein>
    <submittedName>
        <fullName evidence="1">Uncharacterized protein</fullName>
    </submittedName>
</protein>
<evidence type="ECO:0000313" key="1">
    <source>
        <dbReference type="EnsemblPlants" id="Solyc03g117830.1.1.1"/>
    </source>
</evidence>
<keyword evidence="2" id="KW-1185">Reference proteome</keyword>
<dbReference type="PaxDb" id="4081-Solyc03g117830.1.1"/>
<dbReference type="Proteomes" id="UP000004994">
    <property type="component" value="Chromosome 3"/>
</dbReference>
<sequence length="59" mass="6733">MWANTLLLIGSAFITRLKVIPSRWFIPFNQKIGRPEETFPRLRYLLGGLSPIGTVYLGL</sequence>
<dbReference type="InParanoid" id="A0A3Q7FTG6"/>
<name>A0A3Q7FTG6_SOLLC</name>
<accession>A0A3Q7FTG6</accession>
<reference evidence="1" key="2">
    <citation type="submission" date="2019-01" db="UniProtKB">
        <authorList>
            <consortium name="EnsemblPlants"/>
        </authorList>
    </citation>
    <scope>IDENTIFICATION</scope>
    <source>
        <strain evidence="1">cv. Heinz 1706</strain>
    </source>
</reference>
<organism evidence="1">
    <name type="scientific">Solanum lycopersicum</name>
    <name type="common">Tomato</name>
    <name type="synonym">Lycopersicon esculentum</name>
    <dbReference type="NCBI Taxonomy" id="4081"/>
    <lineage>
        <taxon>Eukaryota</taxon>
        <taxon>Viridiplantae</taxon>
        <taxon>Streptophyta</taxon>
        <taxon>Embryophyta</taxon>
        <taxon>Tracheophyta</taxon>
        <taxon>Spermatophyta</taxon>
        <taxon>Magnoliopsida</taxon>
        <taxon>eudicotyledons</taxon>
        <taxon>Gunneridae</taxon>
        <taxon>Pentapetalae</taxon>
        <taxon>asterids</taxon>
        <taxon>lamiids</taxon>
        <taxon>Solanales</taxon>
        <taxon>Solanaceae</taxon>
        <taxon>Solanoideae</taxon>
        <taxon>Solaneae</taxon>
        <taxon>Solanum</taxon>
        <taxon>Solanum subgen. Lycopersicon</taxon>
    </lineage>
</organism>
<proteinExistence type="predicted"/>
<reference evidence="1" key="1">
    <citation type="journal article" date="2012" name="Nature">
        <title>The tomato genome sequence provides insights into fleshy fruit evolution.</title>
        <authorList>
            <consortium name="Tomato Genome Consortium"/>
        </authorList>
    </citation>
    <scope>NUCLEOTIDE SEQUENCE [LARGE SCALE GENOMIC DNA]</scope>
    <source>
        <strain evidence="1">cv. Heinz 1706</strain>
    </source>
</reference>